<dbReference type="GO" id="GO:0008483">
    <property type="term" value="F:transaminase activity"/>
    <property type="evidence" value="ECO:0007669"/>
    <property type="project" value="UniProtKB-KW"/>
</dbReference>
<keyword evidence="5" id="KW-0032">Aminotransferase</keyword>
<evidence type="ECO:0000256" key="4">
    <source>
        <dbReference type="RuleBase" id="RU004106"/>
    </source>
</evidence>
<protein>
    <submittedName>
        <fullName evidence="5">Branched-chain amino acid aminotransferase</fullName>
    </submittedName>
</protein>
<dbReference type="InterPro" id="IPR043132">
    <property type="entry name" value="BCAT-like_C"/>
</dbReference>
<dbReference type="AlphaFoldDB" id="M0N9F6"/>
<comment type="similarity">
    <text evidence="2 4">Belongs to the class-IV pyridoxal-phosphate-dependent aminotransferase family.</text>
</comment>
<dbReference type="PATRIC" id="fig|1227456.3.peg.1507"/>
<name>M0N9F6_9EURY</name>
<evidence type="ECO:0000256" key="2">
    <source>
        <dbReference type="ARBA" id="ARBA00009320"/>
    </source>
</evidence>
<reference evidence="5 6" key="1">
    <citation type="journal article" date="2014" name="PLoS Genet.">
        <title>Phylogenetically driven sequencing of extremely halophilic archaea reveals strategies for static and dynamic osmo-response.</title>
        <authorList>
            <person name="Becker E.A."/>
            <person name="Seitzer P.M."/>
            <person name="Tritt A."/>
            <person name="Larsen D."/>
            <person name="Krusor M."/>
            <person name="Yao A.I."/>
            <person name="Wu D."/>
            <person name="Madern D."/>
            <person name="Eisen J.A."/>
            <person name="Darling A.E."/>
            <person name="Facciotti M.T."/>
        </authorList>
    </citation>
    <scope>NUCLEOTIDE SEQUENCE [LARGE SCALE GENOMIC DNA]</scope>
    <source>
        <strain evidence="5 6">DSM 8989</strain>
    </source>
</reference>
<dbReference type="Gene3D" id="3.30.470.10">
    <property type="match status" value="1"/>
</dbReference>
<comment type="caution">
    <text evidence="5">The sequence shown here is derived from an EMBL/GenBank/DDBJ whole genome shotgun (WGS) entry which is preliminary data.</text>
</comment>
<evidence type="ECO:0000256" key="1">
    <source>
        <dbReference type="ARBA" id="ARBA00001933"/>
    </source>
</evidence>
<sequence>MKYHVDGDLVPADEASVSVRDRGFRYGDAAFETLRSYSGSVFEWDAHEARLRRTAEQLGFGDAVPNDLRERVRATLAANDLDEAYVRLSVTRGAGMGRLTPASDVDPTVVIIVEELPRGGLAGESVWDGPATVQTVKTRAVPDAAMPSDAKTHNYLDGILARLELRRAANEEYRADEALVRDGEGNLTEGATSNVFFVDDGTLKTPSTDGPLLPGITRSVVLDLAADEDFSVETGQYTTAAVREADEAFLTNTTWELRPIARADGVAVGGGPMTRLLSRLFDERVEQAHYE</sequence>
<dbReference type="OrthoDB" id="196861at2157"/>
<dbReference type="PANTHER" id="PTHR42743:SF11">
    <property type="entry name" value="AMINODEOXYCHORISMATE LYASE"/>
    <property type="match status" value="1"/>
</dbReference>
<dbReference type="InterPro" id="IPR036038">
    <property type="entry name" value="Aminotransferase-like"/>
</dbReference>
<comment type="cofactor">
    <cofactor evidence="1">
        <name>pyridoxal 5'-phosphate</name>
        <dbReference type="ChEBI" id="CHEBI:597326"/>
    </cofactor>
</comment>
<dbReference type="PANTHER" id="PTHR42743">
    <property type="entry name" value="AMINO-ACID AMINOTRANSFERASE"/>
    <property type="match status" value="1"/>
</dbReference>
<dbReference type="STRING" id="1227456.C450_07542"/>
<dbReference type="GO" id="GO:0046394">
    <property type="term" value="P:carboxylic acid biosynthetic process"/>
    <property type="evidence" value="ECO:0007669"/>
    <property type="project" value="UniProtKB-ARBA"/>
</dbReference>
<proteinExistence type="inferred from homology"/>
<dbReference type="InterPro" id="IPR018300">
    <property type="entry name" value="Aminotrans_IV_CS"/>
</dbReference>
<gene>
    <name evidence="5" type="ORF">C450_07542</name>
</gene>
<dbReference type="Proteomes" id="UP000011625">
    <property type="component" value="Unassembled WGS sequence"/>
</dbReference>
<keyword evidence="3" id="KW-0663">Pyridoxal phosphate</keyword>
<dbReference type="InterPro" id="IPR050571">
    <property type="entry name" value="Class-IV_PLP-Dep_Aminotrnsfr"/>
</dbReference>
<evidence type="ECO:0000256" key="3">
    <source>
        <dbReference type="ARBA" id="ARBA00022898"/>
    </source>
</evidence>
<dbReference type="InterPro" id="IPR001544">
    <property type="entry name" value="Aminotrans_IV"/>
</dbReference>
<accession>M0N9F6</accession>
<dbReference type="InterPro" id="IPR043131">
    <property type="entry name" value="BCAT-like_N"/>
</dbReference>
<evidence type="ECO:0000313" key="6">
    <source>
        <dbReference type="Proteomes" id="UP000011625"/>
    </source>
</evidence>
<dbReference type="PROSITE" id="PS00770">
    <property type="entry name" value="AA_TRANSFER_CLASS_4"/>
    <property type="match status" value="1"/>
</dbReference>
<dbReference type="SUPFAM" id="SSF56752">
    <property type="entry name" value="D-aminoacid aminotransferase-like PLP-dependent enzymes"/>
    <property type="match status" value="1"/>
</dbReference>
<dbReference type="RefSeq" id="WP_005042084.1">
    <property type="nucleotide sequence ID" value="NZ_AOME01000050.1"/>
</dbReference>
<dbReference type="EMBL" id="AOME01000050">
    <property type="protein sequence ID" value="EMA53744.1"/>
    <property type="molecule type" value="Genomic_DNA"/>
</dbReference>
<dbReference type="Pfam" id="PF01063">
    <property type="entry name" value="Aminotran_4"/>
    <property type="match status" value="1"/>
</dbReference>
<keyword evidence="6" id="KW-1185">Reference proteome</keyword>
<dbReference type="Gene3D" id="3.20.10.10">
    <property type="entry name" value="D-amino Acid Aminotransferase, subunit A, domain 2"/>
    <property type="match status" value="1"/>
</dbReference>
<dbReference type="GO" id="GO:0008652">
    <property type="term" value="P:amino acid biosynthetic process"/>
    <property type="evidence" value="ECO:0007669"/>
    <property type="project" value="UniProtKB-ARBA"/>
</dbReference>
<keyword evidence="5" id="KW-0808">Transferase</keyword>
<organism evidence="5 6">
    <name type="scientific">Halococcus salifodinae DSM 8989</name>
    <dbReference type="NCBI Taxonomy" id="1227456"/>
    <lineage>
        <taxon>Archaea</taxon>
        <taxon>Methanobacteriati</taxon>
        <taxon>Methanobacteriota</taxon>
        <taxon>Stenosarchaea group</taxon>
        <taxon>Halobacteria</taxon>
        <taxon>Halobacteriales</taxon>
        <taxon>Halococcaceae</taxon>
        <taxon>Halococcus</taxon>
    </lineage>
</organism>
<evidence type="ECO:0000313" key="5">
    <source>
        <dbReference type="EMBL" id="EMA53744.1"/>
    </source>
</evidence>
<dbReference type="FunFam" id="3.20.10.10:FF:000002">
    <property type="entry name" value="D-alanine aminotransferase"/>
    <property type="match status" value="1"/>
</dbReference>